<reference evidence="2 3" key="1">
    <citation type="submission" date="2018-12" db="EMBL/GenBank/DDBJ databases">
        <authorList>
            <consortium name="Pathogen Informatics"/>
        </authorList>
    </citation>
    <scope>NUCLEOTIDE SEQUENCE [LARGE SCALE GENOMIC DNA]</scope>
    <source>
        <strain evidence="2 3">NCTC9997</strain>
    </source>
</reference>
<proteinExistence type="predicted"/>
<dbReference type="EMBL" id="LR134253">
    <property type="protein sequence ID" value="VED47385.1"/>
    <property type="molecule type" value="Genomic_DNA"/>
</dbReference>
<name>A0A7Z9CQ22_RAOTE</name>
<dbReference type="Proteomes" id="UP000267630">
    <property type="component" value="Chromosome 3"/>
</dbReference>
<evidence type="ECO:0000313" key="3">
    <source>
        <dbReference type="Proteomes" id="UP000267630"/>
    </source>
</evidence>
<gene>
    <name evidence="2" type="ORF">NCTC9997_01476</name>
</gene>
<accession>A0A7Z9CQ22</accession>
<evidence type="ECO:0000256" key="1">
    <source>
        <dbReference type="SAM" id="MobiDB-lite"/>
    </source>
</evidence>
<protein>
    <submittedName>
        <fullName evidence="2">Uncharacterized protein</fullName>
    </submittedName>
</protein>
<organism evidence="2 3">
    <name type="scientific">Raoultella terrigena</name>
    <name type="common">Klebsiella terrigena</name>
    <dbReference type="NCBI Taxonomy" id="577"/>
    <lineage>
        <taxon>Bacteria</taxon>
        <taxon>Pseudomonadati</taxon>
        <taxon>Pseudomonadota</taxon>
        <taxon>Gammaproteobacteria</taxon>
        <taxon>Enterobacterales</taxon>
        <taxon>Enterobacteriaceae</taxon>
        <taxon>Klebsiella/Raoultella group</taxon>
        <taxon>Raoultella</taxon>
    </lineage>
</organism>
<sequence length="46" mass="5037">MSFPGISGFNSGVSGFSFPGPEFIDYPQDENNDNEGFLKNGIIHKE</sequence>
<feature type="region of interest" description="Disordered" evidence="1">
    <location>
        <begin position="20"/>
        <end position="46"/>
    </location>
</feature>
<dbReference type="AlphaFoldDB" id="A0A7Z9CQ22"/>
<keyword evidence="3" id="KW-1185">Reference proteome</keyword>
<evidence type="ECO:0000313" key="2">
    <source>
        <dbReference type="EMBL" id="VED47385.1"/>
    </source>
</evidence>